<dbReference type="EMBL" id="CM047750">
    <property type="protein sequence ID" value="KAJ0008301.1"/>
    <property type="molecule type" value="Genomic_DNA"/>
</dbReference>
<accession>A0ACC0X3L0</accession>
<evidence type="ECO:0000313" key="1">
    <source>
        <dbReference type="EMBL" id="KAJ0008301.1"/>
    </source>
</evidence>
<protein>
    <submittedName>
        <fullName evidence="1">Uncharacterized protein</fullName>
    </submittedName>
</protein>
<comment type="caution">
    <text evidence="1">The sequence shown here is derived from an EMBL/GenBank/DDBJ whole genome shotgun (WGS) entry which is preliminary data.</text>
</comment>
<gene>
    <name evidence="1" type="ORF">Pint_28884</name>
</gene>
<evidence type="ECO:0000313" key="2">
    <source>
        <dbReference type="Proteomes" id="UP001163603"/>
    </source>
</evidence>
<keyword evidence="2" id="KW-1185">Reference proteome</keyword>
<dbReference type="Proteomes" id="UP001163603">
    <property type="component" value="Chromosome 15"/>
</dbReference>
<name>A0ACC0X3L0_9ROSI</name>
<reference evidence="2" key="1">
    <citation type="journal article" date="2023" name="G3 (Bethesda)">
        <title>Genome assembly and association tests identify interacting loci associated with vigor, precocity, and sex in interspecific pistachio rootstocks.</title>
        <authorList>
            <person name="Palmer W."/>
            <person name="Jacygrad E."/>
            <person name="Sagayaradj S."/>
            <person name="Cavanaugh K."/>
            <person name="Han R."/>
            <person name="Bertier L."/>
            <person name="Beede B."/>
            <person name="Kafkas S."/>
            <person name="Golino D."/>
            <person name="Preece J."/>
            <person name="Michelmore R."/>
        </authorList>
    </citation>
    <scope>NUCLEOTIDE SEQUENCE [LARGE SCALE GENOMIC DNA]</scope>
</reference>
<proteinExistence type="predicted"/>
<sequence>MFYGLKIYLMFCGFEECFFGVFVILWEVVMEKFVFGIGREVVVANGW</sequence>
<organism evidence="1 2">
    <name type="scientific">Pistacia integerrima</name>
    <dbReference type="NCBI Taxonomy" id="434235"/>
    <lineage>
        <taxon>Eukaryota</taxon>
        <taxon>Viridiplantae</taxon>
        <taxon>Streptophyta</taxon>
        <taxon>Embryophyta</taxon>
        <taxon>Tracheophyta</taxon>
        <taxon>Spermatophyta</taxon>
        <taxon>Magnoliopsida</taxon>
        <taxon>eudicotyledons</taxon>
        <taxon>Gunneridae</taxon>
        <taxon>Pentapetalae</taxon>
        <taxon>rosids</taxon>
        <taxon>malvids</taxon>
        <taxon>Sapindales</taxon>
        <taxon>Anacardiaceae</taxon>
        <taxon>Pistacia</taxon>
    </lineage>
</organism>